<organism evidence="1">
    <name type="scientific">Vibrio coralliilyticus</name>
    <dbReference type="NCBI Taxonomy" id="190893"/>
    <lineage>
        <taxon>Bacteria</taxon>
        <taxon>Pseudomonadati</taxon>
        <taxon>Pseudomonadota</taxon>
        <taxon>Gammaproteobacteria</taxon>
        <taxon>Vibrionales</taxon>
        <taxon>Vibrionaceae</taxon>
        <taxon>Vibrio</taxon>
    </lineage>
</organism>
<name>A0A2A2MQX4_9VIBR</name>
<protein>
    <submittedName>
        <fullName evidence="1">Uncharacterized protein</fullName>
    </submittedName>
</protein>
<reference evidence="1" key="1">
    <citation type="journal article" date="2015" name="BMC Genomics">
        <title>Genome mining reveals unlocked bioactive potential of marine Gram-negative bacteria.</title>
        <authorList>
            <person name="Machado H."/>
            <person name="Sonnenschein E.C."/>
            <person name="Melchiorsen J."/>
            <person name="Gram L."/>
        </authorList>
    </citation>
    <scope>NUCLEOTIDE SEQUENCE</scope>
    <source>
        <strain evidence="1">S2052</strain>
    </source>
</reference>
<gene>
    <name evidence="1" type="ORF">TW71_08015</name>
</gene>
<comment type="caution">
    <text evidence="1">The sequence shown here is derived from an EMBL/GenBank/DDBJ whole genome shotgun (WGS) entry which is preliminary data.</text>
</comment>
<dbReference type="RefSeq" id="WP_008222397.1">
    <property type="nucleotide sequence ID" value="NZ_CP063053.1"/>
</dbReference>
<dbReference type="EMBL" id="JXXR01000008">
    <property type="protein sequence ID" value="KJY74884.1"/>
    <property type="molecule type" value="Genomic_DNA"/>
</dbReference>
<proteinExistence type="predicted"/>
<dbReference type="SUPFAM" id="SSF54637">
    <property type="entry name" value="Thioesterase/thiol ester dehydrase-isomerase"/>
    <property type="match status" value="1"/>
</dbReference>
<dbReference type="InterPro" id="IPR029069">
    <property type="entry name" value="HotDog_dom_sf"/>
</dbReference>
<dbReference type="AlphaFoldDB" id="A0A2A2MQX4"/>
<accession>A0A2A2MQX4</accession>
<sequence length="131" mass="14549">MLEFITGAHEAPFSFVATVEALSEDEMTATADFSDEQTYSQCCQNAWPLIVESLAQAAGIHIKNQLDPSYHGYLVGLDALEVQHAGDLMPHYRLVTKMVSRVDRKYVYHCEAFTSSNRSILACNLMLSSAD</sequence>
<dbReference type="Gene3D" id="3.10.129.10">
    <property type="entry name" value="Hotdog Thioesterase"/>
    <property type="match status" value="1"/>
</dbReference>
<evidence type="ECO:0000313" key="1">
    <source>
        <dbReference type="EMBL" id="KJY74884.1"/>
    </source>
</evidence>